<proteinExistence type="predicted"/>
<evidence type="ECO:0000313" key="2">
    <source>
        <dbReference type="EMBL" id="OIN88905.1"/>
    </source>
</evidence>
<dbReference type="AlphaFoldDB" id="A0A1J4RNC5"/>
<keyword evidence="1" id="KW-0472">Membrane</keyword>
<dbReference type="Proteomes" id="UP000182753">
    <property type="component" value="Unassembled WGS sequence"/>
</dbReference>
<name>A0A1J4RNC5_9BACT</name>
<evidence type="ECO:0000256" key="1">
    <source>
        <dbReference type="SAM" id="Phobius"/>
    </source>
</evidence>
<feature type="transmembrane region" description="Helical" evidence="1">
    <location>
        <begin position="43"/>
        <end position="66"/>
    </location>
</feature>
<dbReference type="EMBL" id="MNUJ01000057">
    <property type="protein sequence ID" value="OIN88905.1"/>
    <property type="molecule type" value="Genomic_DNA"/>
</dbReference>
<reference evidence="2 3" key="1">
    <citation type="journal article" date="2016" name="Environ. Microbiol.">
        <title>Genomic resolution of a cold subsurface aquifer community provides metabolic insights for novel microbes adapted to high CO concentrations.</title>
        <authorList>
            <person name="Probst A.J."/>
            <person name="Castelle C.J."/>
            <person name="Singh A."/>
            <person name="Brown C.T."/>
            <person name="Anantharaman K."/>
            <person name="Sharon I."/>
            <person name="Hug L.A."/>
            <person name="Burstein D."/>
            <person name="Emerson J.B."/>
            <person name="Thomas B.C."/>
            <person name="Banfield J.F."/>
        </authorList>
    </citation>
    <scope>NUCLEOTIDE SEQUENCE [LARGE SCALE GENOMIC DNA]</scope>
    <source>
        <strain evidence="2">CG1_02_42_45</strain>
    </source>
</reference>
<sequence>MNIRTKIILPIIVIFLGIVSIFIGRQGQVNADIYSQSGSVTLYVLLTAAGFLLIAVAAIIALFMIASSETKK</sequence>
<accession>A0A1J4RNC5</accession>
<keyword evidence="1" id="KW-0812">Transmembrane</keyword>
<protein>
    <submittedName>
        <fullName evidence="2">Uncharacterized protein</fullName>
    </submittedName>
</protein>
<feature type="transmembrane region" description="Helical" evidence="1">
    <location>
        <begin position="7"/>
        <end position="23"/>
    </location>
</feature>
<organism evidence="2 3">
    <name type="scientific">Candidatus Berkelbacteria bacterium CG1_02_42_45</name>
    <dbReference type="NCBI Taxonomy" id="1805036"/>
    <lineage>
        <taxon>Bacteria</taxon>
        <taxon>Candidatus Berkelbacteria</taxon>
    </lineage>
</organism>
<comment type="caution">
    <text evidence="2">The sequence shown here is derived from an EMBL/GenBank/DDBJ whole genome shotgun (WGS) entry which is preliminary data.</text>
</comment>
<gene>
    <name evidence="2" type="ORF">AUJ40_02945</name>
</gene>
<keyword evidence="1" id="KW-1133">Transmembrane helix</keyword>
<evidence type="ECO:0000313" key="3">
    <source>
        <dbReference type="Proteomes" id="UP000182753"/>
    </source>
</evidence>